<accession>A0A097BWN8</accession>
<name>A0A097BWN8_9CAUD</name>
<reference evidence="1 2" key="2">
    <citation type="journal article" date="2016" name="Sci. Rep.">
        <title>Bacteriophage application to control the contaminated water with Shigella.</title>
        <authorList>
            <person name="Jun J.W."/>
            <person name="Giri S.S."/>
            <person name="Kim H.J."/>
            <person name="Yun S.K."/>
            <person name="Chi C."/>
            <person name="Chai J.Y."/>
            <person name="Lee B.C."/>
            <person name="Park S.C."/>
        </authorList>
    </citation>
    <scope>NUCLEOTIDE SEQUENCE [LARGE SCALE GENOMIC DNA]</scope>
</reference>
<reference evidence="2" key="1">
    <citation type="submission" date="2014-09" db="EMBL/GenBank/DDBJ databases">
        <title>Characterization and complete genome sequence of the Shigella sonnei bacteriophage pSs-1.</title>
        <authorList>
            <person name="Jun J.W."/>
            <person name="Park S.C."/>
        </authorList>
    </citation>
    <scope>NUCLEOTIDE SEQUENCE [LARGE SCALE GENOMIC DNA]</scope>
</reference>
<dbReference type="InterPro" id="IPR035137">
    <property type="entry name" value="Dmd"/>
</dbReference>
<gene>
    <name evidence="1" type="ORF">pSs1_0050</name>
</gene>
<evidence type="ECO:0000313" key="1">
    <source>
        <dbReference type="EMBL" id="AIS73360.1"/>
    </source>
</evidence>
<evidence type="ECO:0000313" key="2">
    <source>
        <dbReference type="Proteomes" id="UP000029884"/>
    </source>
</evidence>
<dbReference type="GeneID" id="22475124"/>
<keyword evidence="2" id="KW-1185">Reference proteome</keyword>
<protein>
    <submittedName>
        <fullName evidence="1">Gp51</fullName>
    </submittedName>
</protein>
<dbReference type="KEGG" id="vg:22475124"/>
<organism evidence="1 2">
    <name type="scientific">Shigella phage pSs-1</name>
    <dbReference type="NCBI Taxonomy" id="1551641"/>
    <lineage>
        <taxon>Viruses</taxon>
        <taxon>Duplodnaviria</taxon>
        <taxon>Heunggongvirae</taxon>
        <taxon>Uroviricota</taxon>
        <taxon>Caudoviricetes</taxon>
        <taxon>Pantevenvirales</taxon>
        <taxon>Straboviridae</taxon>
        <taxon>Tevenvirinae</taxon>
        <taxon>Tequatrovirus</taxon>
        <taxon>Tequatrovirus pss1</taxon>
    </lineage>
</organism>
<dbReference type="RefSeq" id="YP_009110858.1">
    <property type="nucleotide sequence ID" value="NC_025829.1"/>
</dbReference>
<sequence length="60" mass="7096">MELVKVVFMGWFKNESMFTKEITMMKDDVHWATTQYAEVNKALVKAFIDDKKVCEVDYRG</sequence>
<dbReference type="Proteomes" id="UP000029884">
    <property type="component" value="Segment"/>
</dbReference>
<dbReference type="Pfam" id="PF17587">
    <property type="entry name" value="Dmd"/>
    <property type="match status" value="1"/>
</dbReference>
<proteinExistence type="predicted"/>
<dbReference type="EMBL" id="KM501444">
    <property type="protein sequence ID" value="AIS73360.1"/>
    <property type="molecule type" value="Genomic_DNA"/>
</dbReference>